<dbReference type="WBParaSite" id="ALUE_0001930501-mRNA-1">
    <property type="protein sequence ID" value="ALUE_0001930501-mRNA-1"/>
    <property type="gene ID" value="ALUE_0001930501"/>
</dbReference>
<accession>A0A0M3IKM9</accession>
<dbReference type="Proteomes" id="UP000036681">
    <property type="component" value="Unplaced"/>
</dbReference>
<evidence type="ECO:0000313" key="1">
    <source>
        <dbReference type="Proteomes" id="UP000036681"/>
    </source>
</evidence>
<reference evidence="2" key="1">
    <citation type="submission" date="2017-02" db="UniProtKB">
        <authorList>
            <consortium name="WormBaseParasite"/>
        </authorList>
    </citation>
    <scope>IDENTIFICATION</scope>
</reference>
<dbReference type="AlphaFoldDB" id="A0A0M3IKM9"/>
<evidence type="ECO:0000313" key="2">
    <source>
        <dbReference type="WBParaSite" id="ALUE_0001930501-mRNA-1"/>
    </source>
</evidence>
<sequence length="64" mass="7615">MKIFRCILHKLKCVNEREPLMIFGFHRGEVLAKRLARGVHLKVVILIRTPTSVCRIHLRIVRWI</sequence>
<organism evidence="1 2">
    <name type="scientific">Ascaris lumbricoides</name>
    <name type="common">Giant roundworm</name>
    <dbReference type="NCBI Taxonomy" id="6252"/>
    <lineage>
        <taxon>Eukaryota</taxon>
        <taxon>Metazoa</taxon>
        <taxon>Ecdysozoa</taxon>
        <taxon>Nematoda</taxon>
        <taxon>Chromadorea</taxon>
        <taxon>Rhabditida</taxon>
        <taxon>Spirurina</taxon>
        <taxon>Ascaridomorpha</taxon>
        <taxon>Ascaridoidea</taxon>
        <taxon>Ascarididae</taxon>
        <taxon>Ascaris</taxon>
    </lineage>
</organism>
<keyword evidence="1" id="KW-1185">Reference proteome</keyword>
<name>A0A0M3IKM9_ASCLU</name>
<proteinExistence type="predicted"/>
<protein>
    <submittedName>
        <fullName evidence="2">DUF676 domain-containing protein</fullName>
    </submittedName>
</protein>